<feature type="transmembrane region" description="Helical" evidence="6">
    <location>
        <begin position="155"/>
        <end position="178"/>
    </location>
</feature>
<evidence type="ECO:0000256" key="4">
    <source>
        <dbReference type="ARBA" id="ARBA00023136"/>
    </source>
</evidence>
<keyword evidence="3 6" id="KW-1133">Transmembrane helix</keyword>
<feature type="transmembrane region" description="Helical" evidence="6">
    <location>
        <begin position="356"/>
        <end position="377"/>
    </location>
</feature>
<sequence>MAIIEATPETTASTQPAPTSTPAPYRWRWIALAVAMSGMAMELLDASVTSVAGPTMRAELGGGPSLIQWLTAGYTLAMVGGLLIGARLGDIFGRKRMFLFGATGFTLTSLLVALSQNPEFAIGSRVAQGLFGAAMVPQVFGLIKAMFPPSETQKAFSLAGPIMGMSAIGGPILAGWLIGLNLFDSGWRLVFLINLPIGIAIVALAFRLLPRDEPATVKSLDLAGATLAILASTSMVYPLVQGHEAGWPAWSFGMIAASVVLFAVFGAHQVRRNRRGRDVLVLPSLFHKRAFNGGLVLGVLLIAAMTGLGFVMTLHLQLGLAYTPLEAAAAMVPFAVAMSAAMGAGPALAKYGRKTLMAGALIKTAGIGAIILALALAGADLTWYHLAPGLMLSGVGAALFMGRYFDSVMEGVEPREIGSASGTLTAVQQLGASFGVALLGTAFFATYGPDVDSAVTASGTTLGLTGLILLVGFAVGFCLPKQTRTAD</sequence>
<accession>D3Q890</accession>
<dbReference type="CDD" id="cd17321">
    <property type="entry name" value="MFS_MMR_MDR_like"/>
    <property type="match status" value="1"/>
</dbReference>
<feature type="transmembrane region" description="Helical" evidence="6">
    <location>
        <begin position="246"/>
        <end position="267"/>
    </location>
</feature>
<feature type="transmembrane region" description="Helical" evidence="6">
    <location>
        <begin position="459"/>
        <end position="479"/>
    </location>
</feature>
<dbReference type="AlphaFoldDB" id="D3Q890"/>
<feature type="transmembrane region" description="Helical" evidence="6">
    <location>
        <begin position="190"/>
        <end position="210"/>
    </location>
</feature>
<feature type="transmembrane region" description="Helical" evidence="6">
    <location>
        <begin position="383"/>
        <end position="405"/>
    </location>
</feature>
<dbReference type="InterPro" id="IPR011701">
    <property type="entry name" value="MFS"/>
</dbReference>
<dbReference type="PANTHER" id="PTHR42718:SF39">
    <property type="entry name" value="ACTINORHODIN TRANSPORTER-RELATED"/>
    <property type="match status" value="1"/>
</dbReference>
<name>D3Q890_STANL</name>
<evidence type="ECO:0000259" key="7">
    <source>
        <dbReference type="PROSITE" id="PS50850"/>
    </source>
</evidence>
<dbReference type="InterPro" id="IPR036259">
    <property type="entry name" value="MFS_trans_sf"/>
</dbReference>
<dbReference type="InterPro" id="IPR020846">
    <property type="entry name" value="MFS_dom"/>
</dbReference>
<evidence type="ECO:0000313" key="8">
    <source>
        <dbReference type="EMBL" id="ADD42464.1"/>
    </source>
</evidence>
<dbReference type="RefSeq" id="WP_013018035.1">
    <property type="nucleotide sequence ID" value="NC_013947.1"/>
</dbReference>
<evidence type="ECO:0000256" key="3">
    <source>
        <dbReference type="ARBA" id="ARBA00022989"/>
    </source>
</evidence>
<dbReference type="Proteomes" id="UP000000844">
    <property type="component" value="Chromosome"/>
</dbReference>
<feature type="region of interest" description="Disordered" evidence="5">
    <location>
        <begin position="1"/>
        <end position="21"/>
    </location>
</feature>
<feature type="transmembrane region" description="Helical" evidence="6">
    <location>
        <begin position="426"/>
        <end position="447"/>
    </location>
</feature>
<feature type="transmembrane region" description="Helical" evidence="6">
    <location>
        <begin position="295"/>
        <end position="316"/>
    </location>
</feature>
<evidence type="ECO:0000256" key="6">
    <source>
        <dbReference type="SAM" id="Phobius"/>
    </source>
</evidence>
<evidence type="ECO:0000256" key="5">
    <source>
        <dbReference type="SAM" id="MobiDB-lite"/>
    </source>
</evidence>
<feature type="transmembrane region" description="Helical" evidence="6">
    <location>
        <begin position="328"/>
        <end position="349"/>
    </location>
</feature>
<protein>
    <submittedName>
        <fullName evidence="8">Major facilitator superfamily MFS_1</fullName>
    </submittedName>
</protein>
<evidence type="ECO:0000256" key="1">
    <source>
        <dbReference type="ARBA" id="ARBA00004651"/>
    </source>
</evidence>
<dbReference type="PROSITE" id="PS50850">
    <property type="entry name" value="MFS"/>
    <property type="match status" value="1"/>
</dbReference>
<dbReference type="GO" id="GO:0022857">
    <property type="term" value="F:transmembrane transporter activity"/>
    <property type="evidence" value="ECO:0007669"/>
    <property type="project" value="InterPro"/>
</dbReference>
<reference evidence="8 9" key="1">
    <citation type="journal article" date="2009" name="Stand. Genomic Sci.">
        <title>Complete genome sequence of Stackebrandtia nassauensis type strain (LLR-40K-21).</title>
        <authorList>
            <person name="Munk C."/>
            <person name="Lapidus A."/>
            <person name="Copeland A."/>
            <person name="Jando M."/>
            <person name="Mayilraj S."/>
            <person name="Glavina Del Rio T."/>
            <person name="Nolan M."/>
            <person name="Chen F."/>
            <person name="Lucas S."/>
            <person name="Tice H."/>
            <person name="Cheng J.F."/>
            <person name="Han C."/>
            <person name="Detter J.C."/>
            <person name="Bruce D."/>
            <person name="Goodwin L."/>
            <person name="Chain P."/>
            <person name="Pitluck S."/>
            <person name="Goker M."/>
            <person name="Ovchinikova G."/>
            <person name="Pati A."/>
            <person name="Ivanova N."/>
            <person name="Mavromatis K."/>
            <person name="Chen A."/>
            <person name="Palaniappan K."/>
            <person name="Land M."/>
            <person name="Hauser L."/>
            <person name="Chang Y.J."/>
            <person name="Jeffries C.D."/>
            <person name="Bristow J."/>
            <person name="Eisen J.A."/>
            <person name="Markowitz V."/>
            <person name="Hugenholtz P."/>
            <person name="Kyrpides N.C."/>
            <person name="Klenk H.P."/>
        </authorList>
    </citation>
    <scope>NUCLEOTIDE SEQUENCE [LARGE SCALE GENOMIC DNA]</scope>
    <source>
        <strain evidence="9">DSM 44728 / CIP 108903 / NRRL B-16338 / NBRC 102104 / LLR-40K-21</strain>
    </source>
</reference>
<dbReference type="eggNOG" id="COG0477">
    <property type="taxonomic scope" value="Bacteria"/>
</dbReference>
<dbReference type="STRING" id="446470.Snas_2788"/>
<keyword evidence="9" id="KW-1185">Reference proteome</keyword>
<dbReference type="HOGENOM" id="CLU_000960_28_2_11"/>
<feature type="transmembrane region" description="Helical" evidence="6">
    <location>
        <begin position="29"/>
        <end position="46"/>
    </location>
</feature>
<organism evidence="8 9">
    <name type="scientific">Stackebrandtia nassauensis (strain DSM 44728 / CIP 108903 / NRRL B-16338 / NBRC 102104 / LLR-40K-21)</name>
    <dbReference type="NCBI Taxonomy" id="446470"/>
    <lineage>
        <taxon>Bacteria</taxon>
        <taxon>Bacillati</taxon>
        <taxon>Actinomycetota</taxon>
        <taxon>Actinomycetes</taxon>
        <taxon>Glycomycetales</taxon>
        <taxon>Glycomycetaceae</taxon>
        <taxon>Stackebrandtia</taxon>
    </lineage>
</organism>
<feature type="domain" description="Major facilitator superfamily (MFS) profile" evidence="7">
    <location>
        <begin position="31"/>
        <end position="484"/>
    </location>
</feature>
<dbReference type="EMBL" id="CP001778">
    <property type="protein sequence ID" value="ADD42464.1"/>
    <property type="molecule type" value="Genomic_DNA"/>
</dbReference>
<dbReference type="OrthoDB" id="783189at2"/>
<comment type="subcellular location">
    <subcellularLocation>
        <location evidence="1">Cell membrane</location>
        <topology evidence="1">Multi-pass membrane protein</topology>
    </subcellularLocation>
</comment>
<evidence type="ECO:0000256" key="2">
    <source>
        <dbReference type="ARBA" id="ARBA00022692"/>
    </source>
</evidence>
<gene>
    <name evidence="8" type="ordered locus">Snas_2788</name>
</gene>
<proteinExistence type="predicted"/>
<feature type="transmembrane region" description="Helical" evidence="6">
    <location>
        <begin position="66"/>
        <end position="85"/>
    </location>
</feature>
<dbReference type="Pfam" id="PF07690">
    <property type="entry name" value="MFS_1"/>
    <property type="match status" value="1"/>
</dbReference>
<dbReference type="GO" id="GO:0005886">
    <property type="term" value="C:plasma membrane"/>
    <property type="evidence" value="ECO:0007669"/>
    <property type="project" value="UniProtKB-SubCell"/>
</dbReference>
<dbReference type="Gene3D" id="1.20.1250.20">
    <property type="entry name" value="MFS general substrate transporter like domains"/>
    <property type="match status" value="1"/>
</dbReference>
<feature type="transmembrane region" description="Helical" evidence="6">
    <location>
        <begin position="97"/>
        <end position="114"/>
    </location>
</feature>
<keyword evidence="4 6" id="KW-0472">Membrane</keyword>
<feature type="transmembrane region" description="Helical" evidence="6">
    <location>
        <begin position="222"/>
        <end position="240"/>
    </location>
</feature>
<dbReference type="PANTHER" id="PTHR42718">
    <property type="entry name" value="MAJOR FACILITATOR SUPERFAMILY MULTIDRUG TRANSPORTER MFSC"/>
    <property type="match status" value="1"/>
</dbReference>
<evidence type="ECO:0000313" key="9">
    <source>
        <dbReference type="Proteomes" id="UP000000844"/>
    </source>
</evidence>
<dbReference type="Gene3D" id="1.20.1720.10">
    <property type="entry name" value="Multidrug resistance protein D"/>
    <property type="match status" value="1"/>
</dbReference>
<dbReference type="SUPFAM" id="SSF103473">
    <property type="entry name" value="MFS general substrate transporter"/>
    <property type="match status" value="1"/>
</dbReference>
<keyword evidence="2 6" id="KW-0812">Transmembrane</keyword>
<dbReference type="KEGG" id="sna:Snas_2788"/>
<feature type="transmembrane region" description="Helical" evidence="6">
    <location>
        <begin position="126"/>
        <end position="143"/>
    </location>
</feature>